<keyword evidence="7 13" id="KW-1133">Transmembrane helix</keyword>
<dbReference type="InterPro" id="IPR008827">
    <property type="entry name" value="SYCP1"/>
</dbReference>
<feature type="transmembrane region" description="Helical" evidence="13">
    <location>
        <begin position="236"/>
        <end position="260"/>
    </location>
</feature>
<name>A0ABD0WPJ4_UMBPY</name>
<dbReference type="CDD" id="cd17426">
    <property type="entry name" value="MFS_MCT1"/>
    <property type="match status" value="1"/>
</dbReference>
<feature type="compositionally biased region" description="Basic and acidic residues" evidence="12">
    <location>
        <begin position="431"/>
        <end position="451"/>
    </location>
</feature>
<evidence type="ECO:0000256" key="12">
    <source>
        <dbReference type="SAM" id="MobiDB-lite"/>
    </source>
</evidence>
<keyword evidence="16" id="KW-1185">Reference proteome</keyword>
<evidence type="ECO:0000256" key="2">
    <source>
        <dbReference type="ARBA" id="ARBA00006727"/>
    </source>
</evidence>
<dbReference type="InterPro" id="IPR004743">
    <property type="entry name" value="MCT"/>
</dbReference>
<comment type="caution">
    <text evidence="15">The sequence shown here is derived from an EMBL/GenBank/DDBJ whole genome shotgun (WGS) entry which is preliminary data.</text>
</comment>
<keyword evidence="5 13" id="KW-0812">Transmembrane</keyword>
<feature type="transmembrane region" description="Helical" evidence="13">
    <location>
        <begin position="144"/>
        <end position="164"/>
    </location>
</feature>
<feature type="compositionally biased region" description="Polar residues" evidence="12">
    <location>
        <begin position="1345"/>
        <end position="1369"/>
    </location>
</feature>
<dbReference type="PANTHER" id="PTHR46918">
    <property type="entry name" value="SYNAPTONEMAL COMPLEX PROTEIN 1"/>
    <property type="match status" value="1"/>
</dbReference>
<dbReference type="Gene3D" id="1.20.1250.20">
    <property type="entry name" value="MFS general substrate transporter like domains"/>
    <property type="match status" value="1"/>
</dbReference>
<dbReference type="NCBIfam" id="TIGR00892">
    <property type="entry name" value="2A0113"/>
    <property type="match status" value="1"/>
</dbReference>
<keyword evidence="3" id="KW-0813">Transport</keyword>
<protein>
    <recommendedName>
        <fullName evidence="14">Major facilitator superfamily (MFS) profile domain-containing protein</fullName>
    </recommendedName>
</protein>
<evidence type="ECO:0000256" key="3">
    <source>
        <dbReference type="ARBA" id="ARBA00022448"/>
    </source>
</evidence>
<dbReference type="InterPro" id="IPR011701">
    <property type="entry name" value="MFS"/>
</dbReference>
<comment type="subcellular location">
    <subcellularLocation>
        <location evidence="1">Basolateral cell membrane</location>
        <topology evidence="1">Multi-pass membrane protein</topology>
    </subcellularLocation>
</comment>
<evidence type="ECO:0000256" key="5">
    <source>
        <dbReference type="ARBA" id="ARBA00022692"/>
    </source>
</evidence>
<dbReference type="Proteomes" id="UP001557470">
    <property type="component" value="Unassembled WGS sequence"/>
</dbReference>
<feature type="region of interest" description="Disordered" evidence="12">
    <location>
        <begin position="1306"/>
        <end position="1406"/>
    </location>
</feature>
<feature type="transmembrane region" description="Helical" evidence="13">
    <location>
        <begin position="329"/>
        <end position="348"/>
    </location>
</feature>
<keyword evidence="11" id="KW-0175">Coiled coil</keyword>
<dbReference type="Pfam" id="PF05483">
    <property type="entry name" value="SCP-1"/>
    <property type="match status" value="1"/>
</dbReference>
<feature type="transmembrane region" description="Helical" evidence="13">
    <location>
        <begin position="304"/>
        <end position="323"/>
    </location>
</feature>
<feature type="coiled-coil region" evidence="11">
    <location>
        <begin position="702"/>
        <end position="873"/>
    </location>
</feature>
<dbReference type="FunFam" id="1.20.1250.20:FF:000030">
    <property type="entry name" value="monocarboxylate transporter 1 isoform X1"/>
    <property type="match status" value="1"/>
</dbReference>
<keyword evidence="8 13" id="KW-0472">Membrane</keyword>
<feature type="transmembrane region" description="Helical" evidence="13">
    <location>
        <begin position="176"/>
        <end position="195"/>
    </location>
</feature>
<dbReference type="SUPFAM" id="SSF103473">
    <property type="entry name" value="MFS general substrate transporter"/>
    <property type="match status" value="1"/>
</dbReference>
<feature type="coiled-coil region" evidence="11">
    <location>
        <begin position="1222"/>
        <end position="1305"/>
    </location>
</feature>
<evidence type="ECO:0000259" key="14">
    <source>
        <dbReference type="PROSITE" id="PS50850"/>
    </source>
</evidence>
<feature type="transmembrane region" description="Helical" evidence="13">
    <location>
        <begin position="394"/>
        <end position="416"/>
    </location>
</feature>
<evidence type="ECO:0000256" key="11">
    <source>
        <dbReference type="SAM" id="Coils"/>
    </source>
</evidence>
<dbReference type="Pfam" id="PF07690">
    <property type="entry name" value="MFS_1"/>
    <property type="match status" value="1"/>
</dbReference>
<feature type="transmembrane region" description="Helical" evidence="13">
    <location>
        <begin position="18"/>
        <end position="37"/>
    </location>
</feature>
<comment type="similarity">
    <text evidence="2">Belongs to the major facilitator superfamily. Monocarboxylate porter (TC 2.A.1.13) family.</text>
</comment>
<evidence type="ECO:0000256" key="1">
    <source>
        <dbReference type="ARBA" id="ARBA00004554"/>
    </source>
</evidence>
<feature type="transmembrane region" description="Helical" evidence="13">
    <location>
        <begin position="360"/>
        <end position="382"/>
    </location>
</feature>
<organism evidence="15 16">
    <name type="scientific">Umbra pygmaea</name>
    <name type="common">Eastern mudminnow</name>
    <dbReference type="NCBI Taxonomy" id="75934"/>
    <lineage>
        <taxon>Eukaryota</taxon>
        <taxon>Metazoa</taxon>
        <taxon>Chordata</taxon>
        <taxon>Craniata</taxon>
        <taxon>Vertebrata</taxon>
        <taxon>Euteleostomi</taxon>
        <taxon>Actinopterygii</taxon>
        <taxon>Neopterygii</taxon>
        <taxon>Teleostei</taxon>
        <taxon>Protacanthopterygii</taxon>
        <taxon>Esociformes</taxon>
        <taxon>Umbridae</taxon>
        <taxon>Umbra</taxon>
    </lineage>
</organism>
<dbReference type="GO" id="GO:0016323">
    <property type="term" value="C:basolateral plasma membrane"/>
    <property type="evidence" value="ECO:0007669"/>
    <property type="project" value="UniProtKB-SubCell"/>
</dbReference>
<dbReference type="GO" id="GO:0015293">
    <property type="term" value="F:symporter activity"/>
    <property type="evidence" value="ECO:0007669"/>
    <property type="project" value="UniProtKB-KW"/>
</dbReference>
<evidence type="ECO:0000256" key="10">
    <source>
        <dbReference type="ARBA" id="ARBA00034218"/>
    </source>
</evidence>
<gene>
    <name evidence="15" type="ORF">UPYG_G00174890</name>
</gene>
<sequence length="1525" mass="173429">MPPAMGGPKGYIPPEGGWGWAVVVGAFISIGFSYAFPKSITVFFKEIEVIFDCTSSQVSWISSIMLAVMYAGGPISSILVNRYGSRPVMMCGGFLSGCGLIGASFCNSVEGLYFCVGVVGGLGLAFNLNPALTMIGRYFYHKRPIANGIAMAGSPVFLSTLAPLNSWFFDQFGWRGSFLILGGLLFNCCVAGSLMRPIGPKPQRALKSEDTSKGSTTCAQKLNSFIDLSLFKHRGFVLYLTGNVIMFFGLFSPLVFLSNFAKSRDIPKEKAAFLLSILAFVDMVARPSMGFVANTKWIRPRVQYFFALSVLYNGVCHILAPISVDYTGFVIYSIFFGFAFGWLSAVLFETLSDLVGSQRFSSAVGLVTIVECGPVLLGPPLLGKFKDIYNDYQYTYQSCGVILVIASVFLFVAMGINYRFLDREKKEEERMAKLEGKEEESNKDNAAKEASNDGSESFAVFGSRMDRERGFNFKLLVPPRVLPAQGQVSTIKPHEIVENSGCFTSHLKQQGYNTCFDKEPNMQFPSMNTFVPAKPTKSDVFKAIVAPQMEKDETNCKNGQLYSKLFDEVQKVKFWKVKVDSEAAQKDRKLQENKRTIETQRKAIQELQFGNESLSIKLEDQLSENEDLQNKNNATRNLCNILKDAFERSAEKIHLFESEREETHQLFMDNSENIQRMIGAFENLRIQAEMDRQEMLKIKGGLQEFEALKETFDKEFNTKQEEIVVLQITMKNKEKELQEFQLKFHEIQESCKRLQEEAKQHQETLQISKKEQKSLFESLQRAEQLNKEFEESRKAIMTELEHIKTENAKVIAKKDACLEELKKLKDQQADKLLEIQATAQEFQTSLTVEIQRTKELELELNSVSEELNRKNIEFGEIKEQKGKKDNQLQFLKDELDVKTKLIQSLDGQIKVVEIRTSELTTELEVKNLEIDQCKGNLEAMSTENLVLKTALEEAKHLQIHSIEKANMTESKIHEIEAQLLVAMKREETSMKDIKKLKADIVQHEVRYEELSASFSQLQLEKKTILEQSQNESLLVAQLKESEAIQVKLKQEVETLLEEKHNLREELNSLNARVEEQGQETKNLQKNLDERCEDLQNELSTKDKHMKALEAKLSNLRIRLESKTKVHEECQKESKTLRKQIKIETAKSSELENEINKLKEESEDRQRSNEEERKRLLDDLETKSSSEADLHKKVENLKITTKEALKSKEDAEMKCQNKITDIIALMEKHKKQYEKMVEEKDAELNNKKKNDVEAITNRTSLELELSQKSIENDHLKEQLEKEIKNKETLHQEVKGLKKEIKSLKMTRQMETQLPEPKSKEMRCSEMSTKRPVFRFTKEKDRKQKTPKASETPLQSSDKTVAVTPNSNEITNKIPKTPSWSSITRSETTPQKETECEPLKTPSWHSNSTVSATPWIKSYRVRTPPSLEKSVSWGKSALELDPASDSSEHNDLLNLAVATHPFDSSLQPSVPAAQHHKMDLFRKSPAVHKSPGSALKLAAMKRMRDAGWTAVTAADKKKKKALDKIFA</sequence>
<comment type="catalytic activity">
    <reaction evidence="9">
        <text>4-methyl-2-oxopentanoate(out) + H(+)(out) = 4-methyl-2-oxopentanoate(in) + H(+)(in)</text>
        <dbReference type="Rhea" id="RHEA:71779"/>
        <dbReference type="ChEBI" id="CHEBI:15378"/>
        <dbReference type="ChEBI" id="CHEBI:17865"/>
    </reaction>
</comment>
<evidence type="ECO:0000313" key="15">
    <source>
        <dbReference type="EMBL" id="KAL0978764.1"/>
    </source>
</evidence>
<evidence type="ECO:0000256" key="7">
    <source>
        <dbReference type="ARBA" id="ARBA00022989"/>
    </source>
</evidence>
<feature type="domain" description="Major facilitator superfamily (MFS) profile" evidence="14">
    <location>
        <begin position="19"/>
        <end position="425"/>
    </location>
</feature>
<keyword evidence="6" id="KW-0769">Symport</keyword>
<proteinExistence type="inferred from homology"/>
<feature type="region of interest" description="Disordered" evidence="12">
    <location>
        <begin position="1153"/>
        <end position="1186"/>
    </location>
</feature>
<evidence type="ECO:0000256" key="6">
    <source>
        <dbReference type="ARBA" id="ARBA00022847"/>
    </source>
</evidence>
<feature type="coiled-coil region" evidence="11">
    <location>
        <begin position="611"/>
        <end position="645"/>
    </location>
</feature>
<feature type="region of interest" description="Disordered" evidence="12">
    <location>
        <begin position="431"/>
        <end position="454"/>
    </location>
</feature>
<feature type="transmembrane region" description="Helical" evidence="13">
    <location>
        <begin position="111"/>
        <end position="132"/>
    </location>
</feature>
<reference evidence="15 16" key="1">
    <citation type="submission" date="2024-06" db="EMBL/GenBank/DDBJ databases">
        <authorList>
            <person name="Pan Q."/>
            <person name="Wen M."/>
            <person name="Jouanno E."/>
            <person name="Zahm M."/>
            <person name="Klopp C."/>
            <person name="Cabau C."/>
            <person name="Louis A."/>
            <person name="Berthelot C."/>
            <person name="Parey E."/>
            <person name="Roest Crollius H."/>
            <person name="Montfort J."/>
            <person name="Robinson-Rechavi M."/>
            <person name="Bouchez O."/>
            <person name="Lampietro C."/>
            <person name="Lopez Roques C."/>
            <person name="Donnadieu C."/>
            <person name="Postlethwait J."/>
            <person name="Bobe J."/>
            <person name="Verreycken H."/>
            <person name="Guiguen Y."/>
        </authorList>
    </citation>
    <scope>NUCLEOTIDE SEQUENCE [LARGE SCALE GENOMIC DNA]</scope>
    <source>
        <strain evidence="15">Up_M1</strain>
        <tissue evidence="15">Testis</tissue>
    </source>
</reference>
<dbReference type="InterPro" id="IPR020846">
    <property type="entry name" value="MFS_dom"/>
</dbReference>
<evidence type="ECO:0000256" key="13">
    <source>
        <dbReference type="SAM" id="Phobius"/>
    </source>
</evidence>
<dbReference type="PROSITE" id="PS50850">
    <property type="entry name" value="MFS"/>
    <property type="match status" value="1"/>
</dbReference>
<accession>A0ABD0WPJ4</accession>
<dbReference type="PANTHER" id="PTHR46918:SF1">
    <property type="entry name" value="SYNAPTONEMAL COMPLEX PROTEIN 1"/>
    <property type="match status" value="1"/>
</dbReference>
<feature type="transmembrane region" description="Helical" evidence="13">
    <location>
        <begin position="272"/>
        <end position="292"/>
    </location>
</feature>
<feature type="transmembrane region" description="Helical" evidence="13">
    <location>
        <begin position="87"/>
        <end position="105"/>
    </location>
</feature>
<evidence type="ECO:0000256" key="9">
    <source>
        <dbReference type="ARBA" id="ARBA00034216"/>
    </source>
</evidence>
<dbReference type="EMBL" id="JAGEUA010000005">
    <property type="protein sequence ID" value="KAL0978764.1"/>
    <property type="molecule type" value="Genomic_DNA"/>
</dbReference>
<dbReference type="InterPro" id="IPR036259">
    <property type="entry name" value="MFS_trans_sf"/>
</dbReference>
<keyword evidence="4" id="KW-1003">Cell membrane</keyword>
<feature type="transmembrane region" description="Helical" evidence="13">
    <location>
        <begin position="57"/>
        <end position="80"/>
    </location>
</feature>
<feature type="compositionally biased region" description="Polar residues" evidence="12">
    <location>
        <begin position="1376"/>
        <end position="1387"/>
    </location>
</feature>
<evidence type="ECO:0000313" key="16">
    <source>
        <dbReference type="Proteomes" id="UP001557470"/>
    </source>
</evidence>
<comment type="catalytic activity">
    <reaction evidence="10">
        <text>3-methyl-2-oxobutanoate(out) + H(+)(out) = 3-methyl-2-oxobutanoate(in) + H(+)(in)</text>
        <dbReference type="Rhea" id="RHEA:71783"/>
        <dbReference type="ChEBI" id="CHEBI:11851"/>
        <dbReference type="ChEBI" id="CHEBI:15378"/>
    </reaction>
</comment>
<evidence type="ECO:0000256" key="4">
    <source>
        <dbReference type="ARBA" id="ARBA00022475"/>
    </source>
</evidence>
<evidence type="ECO:0000256" key="8">
    <source>
        <dbReference type="ARBA" id="ARBA00023136"/>
    </source>
</evidence>